<organism evidence="9 10">
    <name type="scientific">Epicoccum nigrum</name>
    <name type="common">Soil fungus</name>
    <name type="synonym">Epicoccum purpurascens</name>
    <dbReference type="NCBI Taxonomy" id="105696"/>
    <lineage>
        <taxon>Eukaryota</taxon>
        <taxon>Fungi</taxon>
        <taxon>Dikarya</taxon>
        <taxon>Ascomycota</taxon>
        <taxon>Pezizomycotina</taxon>
        <taxon>Dothideomycetes</taxon>
        <taxon>Pleosporomycetidae</taxon>
        <taxon>Pleosporales</taxon>
        <taxon>Pleosporineae</taxon>
        <taxon>Didymellaceae</taxon>
        <taxon>Epicoccum</taxon>
    </lineage>
</organism>
<feature type="domain" description="Rhodopsin" evidence="8">
    <location>
        <begin position="23"/>
        <end position="274"/>
    </location>
</feature>
<feature type="region of interest" description="Disordered" evidence="6">
    <location>
        <begin position="288"/>
        <end position="336"/>
    </location>
</feature>
<dbReference type="STRING" id="105696.A0A1Y2LNK3"/>
<dbReference type="InterPro" id="IPR052337">
    <property type="entry name" value="SAT4-like"/>
</dbReference>
<feature type="transmembrane region" description="Helical" evidence="7">
    <location>
        <begin position="258"/>
        <end position="277"/>
    </location>
</feature>
<evidence type="ECO:0000256" key="3">
    <source>
        <dbReference type="ARBA" id="ARBA00022989"/>
    </source>
</evidence>
<dbReference type="EMBL" id="KZ107855">
    <property type="protein sequence ID" value="OSS45179.1"/>
    <property type="molecule type" value="Genomic_DNA"/>
</dbReference>
<feature type="transmembrane region" description="Helical" evidence="7">
    <location>
        <begin position="179"/>
        <end position="204"/>
    </location>
</feature>
<sequence length="429" mass="48406">MAGNFIIEAWTELAIALLTIILRLYFSITQRGWRGMTLDDYLMVLAGTFYAIETTAAHFVVAVYLGMANNNVLPEQRATLDPASRDYRNAVNGSKTHIVGWFVYTGLFWTLKCCWTLYYTRMTDGVHKMDMRIKIAWIFNATTYVAVACMVAFKCWPLHRQWQINPDPGNNCYPGASKLQISFVMAINTITDIYLMAIPLPIIYRARLDLKRKISLIVLFSGGWIVIIFGILRCVTLVSVGPTQPSESGQWSVRESFLAVVISNGPMIFPLFKRWFYAATGIMSSHRQSTKEAGYPHDSQTKRRQSKHTGTSSGIQSGNKKSRNFQHPLSIPNDTAWGSDEAIVTMKNSTNTIVQDKTSETTLATAYELDDLDFVRDRNTNGGVENGHEQGLGAIMMTREWNIKETHEQGTSRSRDARMGYTEPDGWRG</sequence>
<reference evidence="9 10" key="1">
    <citation type="journal article" date="2017" name="Genome Announc.">
        <title>Genome sequence of the saprophytic ascomycete Epicoccum nigrum ICMP 19927 strain isolated from New Zealand.</title>
        <authorList>
            <person name="Fokin M."/>
            <person name="Fleetwood D."/>
            <person name="Weir B.S."/>
            <person name="Villas-Boas S.G."/>
        </authorList>
    </citation>
    <scope>NUCLEOTIDE SEQUENCE [LARGE SCALE GENOMIC DNA]</scope>
    <source>
        <strain evidence="9 10">ICMP 19927</strain>
    </source>
</reference>
<gene>
    <name evidence="9" type="ORF">B5807_09230</name>
</gene>
<feature type="transmembrane region" description="Helical" evidence="7">
    <location>
        <begin position="138"/>
        <end position="159"/>
    </location>
</feature>
<dbReference type="PANTHER" id="PTHR33048">
    <property type="entry name" value="PTH11-LIKE INTEGRAL MEMBRANE PROTEIN (AFU_ORTHOLOGUE AFUA_5G11245)"/>
    <property type="match status" value="1"/>
</dbReference>
<feature type="transmembrane region" description="Helical" evidence="7">
    <location>
        <begin position="98"/>
        <end position="118"/>
    </location>
</feature>
<feature type="region of interest" description="Disordered" evidence="6">
    <location>
        <begin position="406"/>
        <end position="429"/>
    </location>
</feature>
<dbReference type="Pfam" id="PF20684">
    <property type="entry name" value="Fung_rhodopsin"/>
    <property type="match status" value="1"/>
</dbReference>
<keyword evidence="3 7" id="KW-1133">Transmembrane helix</keyword>
<dbReference type="InterPro" id="IPR049326">
    <property type="entry name" value="Rhodopsin_dom_fungi"/>
</dbReference>
<feature type="transmembrane region" description="Helical" evidence="7">
    <location>
        <begin position="6"/>
        <end position="26"/>
    </location>
</feature>
<dbReference type="Proteomes" id="UP000193240">
    <property type="component" value="Unassembled WGS sequence"/>
</dbReference>
<feature type="transmembrane region" description="Helical" evidence="7">
    <location>
        <begin position="216"/>
        <end position="238"/>
    </location>
</feature>
<proteinExistence type="inferred from homology"/>
<feature type="transmembrane region" description="Helical" evidence="7">
    <location>
        <begin position="38"/>
        <end position="65"/>
    </location>
</feature>
<feature type="compositionally biased region" description="Basic and acidic residues" evidence="6">
    <location>
        <begin position="406"/>
        <end position="418"/>
    </location>
</feature>
<dbReference type="InParanoid" id="A0A1Y2LNK3"/>
<evidence type="ECO:0000256" key="7">
    <source>
        <dbReference type="SAM" id="Phobius"/>
    </source>
</evidence>
<accession>A0A1Y2LNK3</accession>
<evidence type="ECO:0000259" key="8">
    <source>
        <dbReference type="Pfam" id="PF20684"/>
    </source>
</evidence>
<comment type="similarity">
    <text evidence="5">Belongs to the SAT4 family.</text>
</comment>
<comment type="subcellular location">
    <subcellularLocation>
        <location evidence="1">Membrane</location>
        <topology evidence="1">Multi-pass membrane protein</topology>
    </subcellularLocation>
</comment>
<evidence type="ECO:0000256" key="2">
    <source>
        <dbReference type="ARBA" id="ARBA00022692"/>
    </source>
</evidence>
<protein>
    <recommendedName>
        <fullName evidence="8">Rhodopsin domain-containing protein</fullName>
    </recommendedName>
</protein>
<name>A0A1Y2LNK3_EPING</name>
<evidence type="ECO:0000256" key="4">
    <source>
        <dbReference type="ARBA" id="ARBA00023136"/>
    </source>
</evidence>
<keyword evidence="4 7" id="KW-0472">Membrane</keyword>
<feature type="compositionally biased region" description="Polar residues" evidence="6">
    <location>
        <begin position="308"/>
        <end position="319"/>
    </location>
</feature>
<dbReference type="GO" id="GO:0016020">
    <property type="term" value="C:membrane"/>
    <property type="evidence" value="ECO:0007669"/>
    <property type="project" value="UniProtKB-SubCell"/>
</dbReference>
<evidence type="ECO:0000256" key="6">
    <source>
        <dbReference type="SAM" id="MobiDB-lite"/>
    </source>
</evidence>
<evidence type="ECO:0000313" key="9">
    <source>
        <dbReference type="EMBL" id="OSS45179.1"/>
    </source>
</evidence>
<evidence type="ECO:0000256" key="1">
    <source>
        <dbReference type="ARBA" id="ARBA00004141"/>
    </source>
</evidence>
<evidence type="ECO:0000256" key="5">
    <source>
        <dbReference type="ARBA" id="ARBA00038359"/>
    </source>
</evidence>
<evidence type="ECO:0000313" key="10">
    <source>
        <dbReference type="Proteomes" id="UP000193240"/>
    </source>
</evidence>
<dbReference type="OMA" id="CIPFDHQ"/>
<keyword evidence="2 7" id="KW-0812">Transmembrane</keyword>
<keyword evidence="10" id="KW-1185">Reference proteome</keyword>
<dbReference type="PANTHER" id="PTHR33048:SF2">
    <property type="entry name" value="SRPK"/>
    <property type="match status" value="1"/>
</dbReference>
<dbReference type="AlphaFoldDB" id="A0A1Y2LNK3"/>